<keyword evidence="1" id="KW-0472">Membrane</keyword>
<evidence type="ECO:0000259" key="2">
    <source>
        <dbReference type="Pfam" id="PF20578"/>
    </source>
</evidence>
<sequence length="432" mass="50569">MIDKQRMFLFSQLFPREKAEQKYESFYRRKWRLLILMGAACIVVILLLCISREEKRNLSEEGTLQRKEWNEGSYEVILQGNGIYGKERMVLTVTERRLTQEELEALKTEAVQRLTSEILNGNGSLKRVTHRLLLPGYLDGLPFQISWKSSNAQIINSRGEITAEEIPEDGLSVSLYASLSYEESSFTEEIPLWVYPERMTEEEAYRKELQELLLKTDRENPEEKEIWLPEEMDGQPICWQEELDKTIFIVIPFLVMGMILLSFSLDRQLYEKERKREKEIRRAYPQFVSKLQLLIGAGMTPRAAFIRIGREYERKRREGGKRQYLYEEVVLAGFAFQNGKAETEVYRSFGRRCRERECSRLSFILAANLRQGNEKLLSLLAEEAETVLLEQRYRARKYGEEAGTKLLFPMLIMLLVVMFLILLPAMGSFKKG</sequence>
<feature type="transmembrane region" description="Helical" evidence="1">
    <location>
        <begin position="246"/>
        <end position="265"/>
    </location>
</feature>
<keyword evidence="4" id="KW-1185">Reference proteome</keyword>
<dbReference type="Pfam" id="PF20578">
    <property type="entry name" value="aBig_2"/>
    <property type="match status" value="1"/>
</dbReference>
<protein>
    <recommendedName>
        <fullName evidence="2">Atrophied bacterial Ig domain-containing protein</fullName>
    </recommendedName>
</protein>
<feature type="domain" description="Atrophied bacterial Ig" evidence="2">
    <location>
        <begin position="120"/>
        <end position="195"/>
    </location>
</feature>
<evidence type="ECO:0000313" key="3">
    <source>
        <dbReference type="EMBL" id="MCU6744188.1"/>
    </source>
</evidence>
<keyword evidence="1" id="KW-1133">Transmembrane helix</keyword>
<evidence type="ECO:0000313" key="4">
    <source>
        <dbReference type="Proteomes" id="UP001652432"/>
    </source>
</evidence>
<dbReference type="RefSeq" id="WP_262574184.1">
    <property type="nucleotide sequence ID" value="NZ_JAOQKJ010000005.1"/>
</dbReference>
<dbReference type="EMBL" id="JAOQKJ010000005">
    <property type="protein sequence ID" value="MCU6744188.1"/>
    <property type="molecule type" value="Genomic_DNA"/>
</dbReference>
<dbReference type="Proteomes" id="UP001652432">
    <property type="component" value="Unassembled WGS sequence"/>
</dbReference>
<accession>A0ABT2T1R2</accession>
<evidence type="ECO:0000256" key="1">
    <source>
        <dbReference type="SAM" id="Phobius"/>
    </source>
</evidence>
<organism evidence="3 4">
    <name type="scientific">Suilimivivens aceti</name>
    <dbReference type="NCBI Taxonomy" id="2981774"/>
    <lineage>
        <taxon>Bacteria</taxon>
        <taxon>Bacillati</taxon>
        <taxon>Bacillota</taxon>
        <taxon>Clostridia</taxon>
        <taxon>Lachnospirales</taxon>
        <taxon>Lachnospiraceae</taxon>
        <taxon>Suilimivivens</taxon>
    </lineage>
</organism>
<feature type="transmembrane region" description="Helical" evidence="1">
    <location>
        <begin position="406"/>
        <end position="426"/>
    </location>
</feature>
<reference evidence="3 4" key="1">
    <citation type="journal article" date="2021" name="ISME Commun">
        <title>Automated analysis of genomic sequences facilitates high-throughput and comprehensive description of bacteria.</title>
        <authorList>
            <person name="Hitch T.C.A."/>
        </authorList>
    </citation>
    <scope>NUCLEOTIDE SEQUENCE [LARGE SCALE GENOMIC DNA]</scope>
    <source>
        <strain evidence="3 4">Sanger_18</strain>
    </source>
</reference>
<gene>
    <name evidence="3" type="ORF">OCV77_06720</name>
</gene>
<feature type="transmembrane region" description="Helical" evidence="1">
    <location>
        <begin position="31"/>
        <end position="48"/>
    </location>
</feature>
<proteinExistence type="predicted"/>
<comment type="caution">
    <text evidence="3">The sequence shown here is derived from an EMBL/GenBank/DDBJ whole genome shotgun (WGS) entry which is preliminary data.</text>
</comment>
<dbReference type="InterPro" id="IPR046780">
    <property type="entry name" value="aBig_2"/>
</dbReference>
<name>A0ABT2T1R2_9FIRM</name>
<keyword evidence="1" id="KW-0812">Transmembrane</keyword>